<evidence type="ECO:0008006" key="4">
    <source>
        <dbReference type="Google" id="ProtNLM"/>
    </source>
</evidence>
<evidence type="ECO:0000313" key="3">
    <source>
        <dbReference type="Proteomes" id="UP001195769"/>
    </source>
</evidence>
<sequence>MRPDVANDALNTTLATLQSLIRRCIHLKQEDPEALKLSDEIARCVAKDLRLYGGHATSFSPQLLSCAAVVRQYSKGGAFESLPDWNSVVDDDPRIKSHPRFHKTLNYRPLAAVGTLPVLEDQATGSSSISKPLTVPAAIRPLIIQAPALPANFTPLSPLPASLQLEPLTPLAPSVTSATPATTKYKLFVPGNMSNRVKLTPHPTNDKKRKAEEDDTDSADAPSSPSRSLKQNLKRMKKLSSHDAQDQLRITKNGSTNDTSSAAESEKVSDPEAQDAIDKASDDIFWDTETRPRDWGLDSTIATAVEHSIRYHPRKCDKCEKLSIPCIVLPDKKVGCTRLACANCDKTKVTCAINGMGVRDRLQAEAKAKAVARVAEPPKRSRSRVPKARAVKKTFKKASPAVPSIPPVPSAADVMEDNVEHGSEHSTLQKAAPSIPAVSSSSHVMEDIIVEHGNVEEQPIHLTLAPAEATLPPPIAAPIMIDHPKDIHPIESTHPKDTHSMEASHPAEPEPTAKDILQAIRDLGSKFDLLATNDRVDALDAKVVLVEEVFGHRLATLEQRMNSSDAQWKAMTSSVGHFTNCLRDHKDDLEAHRLHVNTTAYAPPQHPTAQLPAWLHGASGVDDLGISTVGRQWTHAWDPSVATGAHGCLETSASAMRTGYPPDTPVLREASVESSRLSSMSSTMSDK</sequence>
<evidence type="ECO:0000313" key="2">
    <source>
        <dbReference type="EMBL" id="KAG1893770.1"/>
    </source>
</evidence>
<name>A0AAD4DTP9_9AGAM</name>
<evidence type="ECO:0000256" key="1">
    <source>
        <dbReference type="SAM" id="MobiDB-lite"/>
    </source>
</evidence>
<feature type="region of interest" description="Disordered" evidence="1">
    <location>
        <begin position="656"/>
        <end position="687"/>
    </location>
</feature>
<protein>
    <recommendedName>
        <fullName evidence="4">Zn(2)-C6 fungal-type domain-containing protein</fullName>
    </recommendedName>
</protein>
<organism evidence="2 3">
    <name type="scientific">Suillus fuscotomentosus</name>
    <dbReference type="NCBI Taxonomy" id="1912939"/>
    <lineage>
        <taxon>Eukaryota</taxon>
        <taxon>Fungi</taxon>
        <taxon>Dikarya</taxon>
        <taxon>Basidiomycota</taxon>
        <taxon>Agaricomycotina</taxon>
        <taxon>Agaricomycetes</taxon>
        <taxon>Agaricomycetidae</taxon>
        <taxon>Boletales</taxon>
        <taxon>Suillineae</taxon>
        <taxon>Suillaceae</taxon>
        <taxon>Suillus</taxon>
    </lineage>
</organism>
<feature type="compositionally biased region" description="Polar residues" evidence="1">
    <location>
        <begin position="248"/>
        <end position="263"/>
    </location>
</feature>
<comment type="caution">
    <text evidence="2">The sequence shown here is derived from an EMBL/GenBank/DDBJ whole genome shotgun (WGS) entry which is preliminary data.</text>
</comment>
<feature type="region of interest" description="Disordered" evidence="1">
    <location>
        <begin position="186"/>
        <end position="284"/>
    </location>
</feature>
<reference evidence="2" key="1">
    <citation type="journal article" date="2020" name="New Phytol.">
        <title>Comparative genomics reveals dynamic genome evolution in host specialist ectomycorrhizal fungi.</title>
        <authorList>
            <person name="Lofgren L.A."/>
            <person name="Nguyen N.H."/>
            <person name="Vilgalys R."/>
            <person name="Ruytinx J."/>
            <person name="Liao H.L."/>
            <person name="Branco S."/>
            <person name="Kuo A."/>
            <person name="LaButti K."/>
            <person name="Lipzen A."/>
            <person name="Andreopoulos W."/>
            <person name="Pangilinan J."/>
            <person name="Riley R."/>
            <person name="Hundley H."/>
            <person name="Na H."/>
            <person name="Barry K."/>
            <person name="Grigoriev I.V."/>
            <person name="Stajich J.E."/>
            <person name="Kennedy P.G."/>
        </authorList>
    </citation>
    <scope>NUCLEOTIDE SEQUENCE</scope>
    <source>
        <strain evidence="2">FC203</strain>
    </source>
</reference>
<feature type="compositionally biased region" description="Low complexity" evidence="1">
    <location>
        <begin position="667"/>
        <end position="687"/>
    </location>
</feature>
<dbReference type="RefSeq" id="XP_041219346.1">
    <property type="nucleotide sequence ID" value="XM_041368234.1"/>
</dbReference>
<keyword evidence="3" id="KW-1185">Reference proteome</keyword>
<proteinExistence type="predicted"/>
<dbReference type="GeneID" id="64662532"/>
<accession>A0AAD4DTP9</accession>
<dbReference type="EMBL" id="JABBWK010000091">
    <property type="protein sequence ID" value="KAG1893770.1"/>
    <property type="molecule type" value="Genomic_DNA"/>
</dbReference>
<dbReference type="Proteomes" id="UP001195769">
    <property type="component" value="Unassembled WGS sequence"/>
</dbReference>
<gene>
    <name evidence="2" type="ORF">F5891DRAFT_1196007</name>
</gene>
<feature type="compositionally biased region" description="Basic and acidic residues" evidence="1">
    <location>
        <begin position="264"/>
        <end position="284"/>
    </location>
</feature>
<dbReference type="AlphaFoldDB" id="A0AAD4DTP9"/>